<comment type="caution">
    <text evidence="3">The sequence shown here is derived from an EMBL/GenBank/DDBJ whole genome shotgun (WGS) entry which is preliminary data.</text>
</comment>
<keyword evidence="4" id="KW-1185">Reference proteome</keyword>
<dbReference type="AlphaFoldDB" id="A0AAN7T665"/>
<evidence type="ECO:0000256" key="2">
    <source>
        <dbReference type="SAM" id="Phobius"/>
    </source>
</evidence>
<sequence>MLVLRKQQLVKRHNPGTTFTIIFCVIAVCVLLACAIWGFILPQWRKKHPPQPSRTKWNEGSILTTRKSRRIGNAFPTHPAVKPLLSKPSTAQILPTYNPRVESPFPDQPEPGISRSRKEVEPRTYSAHTAPLPTVSSNGLFTPVRRGENSFHTIPQATDARHHIGKSSDFGDAKHFILAVPEPLTLRSRDTDRPPAVTRHLEKYGTPYPTSLTGSDKLPHPNKLFRAIQGSDTRNSFCSTTSLRVDHRESDAAAAWAAKEVVAALDEAIQEGKEQRKYSSDESSKLSHFIGQSHELPCATLSDLHRLYSYRSLTGSQPTKNIKAKSVLKLELPIHTLGRVHDREQGFTAIPMVSLPQASTTSTMLTTGENSSEIESISTPATSPIMPPSKSCVLPTALRPCNPNDTASISALGKIEHECNNTSTVLTQNKEGRLTEQRNSRGFYHPGRRTKPVPPSIHISSGSSPTYGRQQRRSLSDPSHNIVVPVKGKLRSQVRASSMYSRDTDGFSLTPLPITPDFPSPLVDIFADQDVSGNPSTFRESVRTRIYKWHQKIESSTATLTLPPSKQTSPMISVRSIAGHDGNDTAVGAVPEDSKNQVEMVGERSHPDCDHSAPGGAVWI</sequence>
<feature type="region of interest" description="Disordered" evidence="1">
    <location>
        <begin position="96"/>
        <end position="139"/>
    </location>
</feature>
<keyword evidence="2" id="KW-0472">Membrane</keyword>
<evidence type="ECO:0000256" key="1">
    <source>
        <dbReference type="SAM" id="MobiDB-lite"/>
    </source>
</evidence>
<keyword evidence="2" id="KW-0812">Transmembrane</keyword>
<gene>
    <name evidence="3" type="ORF">LTR05_003132</name>
</gene>
<feature type="region of interest" description="Disordered" evidence="1">
    <location>
        <begin position="429"/>
        <end position="479"/>
    </location>
</feature>
<feature type="region of interest" description="Disordered" evidence="1">
    <location>
        <begin position="201"/>
        <end position="220"/>
    </location>
</feature>
<feature type="transmembrane region" description="Helical" evidence="2">
    <location>
        <begin position="21"/>
        <end position="44"/>
    </location>
</feature>
<dbReference type="Proteomes" id="UP001309876">
    <property type="component" value="Unassembled WGS sequence"/>
</dbReference>
<feature type="compositionally biased region" description="Low complexity" evidence="1">
    <location>
        <begin position="456"/>
        <end position="465"/>
    </location>
</feature>
<accession>A0AAN7T665</accession>
<feature type="compositionally biased region" description="Basic and acidic residues" evidence="1">
    <location>
        <begin position="430"/>
        <end position="439"/>
    </location>
</feature>
<evidence type="ECO:0000313" key="4">
    <source>
        <dbReference type="Proteomes" id="UP001309876"/>
    </source>
</evidence>
<name>A0AAN7T665_9EURO</name>
<dbReference type="PROSITE" id="PS51257">
    <property type="entry name" value="PROKAR_LIPOPROTEIN"/>
    <property type="match status" value="1"/>
</dbReference>
<reference evidence="3 4" key="1">
    <citation type="submission" date="2023-08" db="EMBL/GenBank/DDBJ databases">
        <title>Black Yeasts Isolated from many extreme environments.</title>
        <authorList>
            <person name="Coleine C."/>
            <person name="Stajich J.E."/>
            <person name="Selbmann L."/>
        </authorList>
    </citation>
    <scope>NUCLEOTIDE SEQUENCE [LARGE SCALE GENOMIC DNA]</scope>
    <source>
        <strain evidence="3 4">CCFEE 5910</strain>
    </source>
</reference>
<organism evidence="3 4">
    <name type="scientific">Lithohypha guttulata</name>
    <dbReference type="NCBI Taxonomy" id="1690604"/>
    <lineage>
        <taxon>Eukaryota</taxon>
        <taxon>Fungi</taxon>
        <taxon>Dikarya</taxon>
        <taxon>Ascomycota</taxon>
        <taxon>Pezizomycotina</taxon>
        <taxon>Eurotiomycetes</taxon>
        <taxon>Chaetothyriomycetidae</taxon>
        <taxon>Chaetothyriales</taxon>
        <taxon>Trichomeriaceae</taxon>
        <taxon>Lithohypha</taxon>
    </lineage>
</organism>
<proteinExistence type="predicted"/>
<evidence type="ECO:0000313" key="3">
    <source>
        <dbReference type="EMBL" id="KAK5088909.1"/>
    </source>
</evidence>
<keyword evidence="2" id="KW-1133">Transmembrane helix</keyword>
<dbReference type="EMBL" id="JAVRRJ010000002">
    <property type="protein sequence ID" value="KAK5088909.1"/>
    <property type="molecule type" value="Genomic_DNA"/>
</dbReference>
<protein>
    <submittedName>
        <fullName evidence="3">Uncharacterized protein</fullName>
    </submittedName>
</protein>